<keyword evidence="10" id="KW-1185">Reference proteome</keyword>
<feature type="coiled-coil region" evidence="6">
    <location>
        <begin position="164"/>
        <end position="191"/>
    </location>
</feature>
<feature type="compositionally biased region" description="Polar residues" evidence="7">
    <location>
        <begin position="520"/>
        <end position="530"/>
    </location>
</feature>
<dbReference type="AlphaFoldDB" id="A0AA97JRI2"/>
<protein>
    <submittedName>
        <fullName evidence="11">Synaptonemal complex protein 2-like</fullName>
    </submittedName>
</protein>
<evidence type="ECO:0000256" key="3">
    <source>
        <dbReference type="ARBA" id="ARBA00007960"/>
    </source>
</evidence>
<dbReference type="Pfam" id="PF18581">
    <property type="entry name" value="SYCP2_ARLD"/>
    <property type="match status" value="1"/>
</dbReference>
<dbReference type="PANTHER" id="PTHR15607:SF14">
    <property type="entry name" value="SYNAPTONEMAL COMPLEX PROTEIN 2-LIKE"/>
    <property type="match status" value="1"/>
</dbReference>
<feature type="domain" description="Synaptonemal complex protein 2 Spt16M-like" evidence="9">
    <location>
        <begin position="274"/>
        <end position="383"/>
    </location>
</feature>
<sequence length="920" mass="104880">MEYGGACARLESLLADAFKGKGFQKIHEALQEKDVYPQKCSKQLLNQLDKVLKKELDKNEFPNVSLLLRCIQLYCRSDPQEGMNLLLQQGLIPKMVTWFERTREFLNLIEPKESKFLSRLVEDFYDTALVIGKSSAEGKKQLLEFFIPYLGHVAVEPKVNCALRQEALRTLNTLLDNVAREERKKFALSEEMCSLTKDLAKMILDVGDYDIQVAILEALFRLMLKKWRDDLAHNWFEDEHIAKAFKEITDRDFETDCRKFLNELNERQGDKRRVFSFPCKAAYADTNKLTKPADEKLEEFWIDFNCGSESVTFYLNSPESALWESVKLPKEEISSYCVQEEEDEKILKIFMQNPTTINKKEVTKIKIHFDSKFDVSSPLDKISEKKKMVILDKVDTKISEDGPQKNVPVPSNCAEWIKDSAGTNSLSDIFESHQIDESITIATKMATPMDASAVDKRQQMGKEHGRPDQVSMGLTAVSLIHTATALKTPPPLKPSLLKQKNKTVFVSGVHSEPNAEGKVDNQTTDTLTLENNERGRKRNSSKEMTEAKKDAYEFEYLSDPVAHNMVIEMKHKVFVQKTPLQRSSEKGDVELNKAEGRQSASYKNHLFSESHHETPSNSASEKSWIIDSQKKSASKTVDYTRRRPKVRSNLKVLPLSSPSSGSDHRAKKVGNSAMRSEMAKRRRKQSTRIYNFSALQRTDGLEMADATLPLSGISSLDDSDAAINKNYDATSSTLPLKEQVSRSKRKLSGFSSDLCKKRLKTIKRKPSNEQSSSLSFEPKKLFDSIELEEDMNKGQPIDALEENISCIFQEDTGDAGVIAAFDTFTNELKKMFWTRYKRIENYTQNTLKAPEQNMSALLNQIHQCRLKELESFHRTVVRELDDLEKRAQFLSGLEKDTVDTIHGFRARWNSSEFKGNNPGC</sequence>
<comment type="similarity">
    <text evidence="3">Belongs to the SYCP2 family.</text>
</comment>
<dbReference type="Pfam" id="PF18584">
    <property type="entry name" value="SYCP2_SLD"/>
    <property type="match status" value="1"/>
</dbReference>
<dbReference type="CTD" id="221711"/>
<evidence type="ECO:0000313" key="10">
    <source>
        <dbReference type="Proteomes" id="UP001190640"/>
    </source>
</evidence>
<evidence type="ECO:0000259" key="9">
    <source>
        <dbReference type="Pfam" id="PF18584"/>
    </source>
</evidence>
<dbReference type="Proteomes" id="UP001190640">
    <property type="component" value="Chromosome 7"/>
</dbReference>
<dbReference type="RefSeq" id="XP_054841829.1">
    <property type="nucleotide sequence ID" value="XM_054985854.1"/>
</dbReference>
<evidence type="ECO:0000256" key="2">
    <source>
        <dbReference type="ARBA" id="ARBA00004286"/>
    </source>
</evidence>
<dbReference type="GeneID" id="129333915"/>
<evidence type="ECO:0000256" key="1">
    <source>
        <dbReference type="ARBA" id="ARBA00004123"/>
    </source>
</evidence>
<evidence type="ECO:0000256" key="5">
    <source>
        <dbReference type="ARBA" id="ARBA00023242"/>
    </source>
</evidence>
<feature type="region of interest" description="Disordered" evidence="7">
    <location>
        <begin position="652"/>
        <end position="685"/>
    </location>
</feature>
<evidence type="ECO:0000256" key="4">
    <source>
        <dbReference type="ARBA" id="ARBA00022454"/>
    </source>
</evidence>
<feature type="compositionally biased region" description="Basic and acidic residues" evidence="7">
    <location>
        <begin position="583"/>
        <end position="596"/>
    </location>
</feature>
<dbReference type="InterPro" id="IPR041322">
    <property type="entry name" value="SYCP2_ARLD"/>
</dbReference>
<evidence type="ECO:0000256" key="7">
    <source>
        <dbReference type="SAM" id="MobiDB-lite"/>
    </source>
</evidence>
<dbReference type="GO" id="GO:0000800">
    <property type="term" value="C:lateral element"/>
    <property type="evidence" value="ECO:0007669"/>
    <property type="project" value="TreeGrafter"/>
</dbReference>
<dbReference type="GO" id="GO:0000779">
    <property type="term" value="C:condensed chromosome, centromeric region"/>
    <property type="evidence" value="ECO:0007669"/>
    <property type="project" value="TreeGrafter"/>
</dbReference>
<dbReference type="InterPro" id="IPR040560">
    <property type="entry name" value="SYCP2_SLD"/>
</dbReference>
<name>A0AA97JRI2_EUBMA</name>
<dbReference type="GO" id="GO:0140013">
    <property type="term" value="P:meiotic nuclear division"/>
    <property type="evidence" value="ECO:0007669"/>
    <property type="project" value="TreeGrafter"/>
</dbReference>
<proteinExistence type="inferred from homology"/>
<feature type="region of interest" description="Disordered" evidence="7">
    <location>
        <begin position="608"/>
        <end position="627"/>
    </location>
</feature>
<gene>
    <name evidence="11" type="primary">SYCP2L</name>
</gene>
<dbReference type="InterPro" id="IPR024835">
    <property type="entry name" value="SYCP2-like"/>
</dbReference>
<dbReference type="PANTHER" id="PTHR15607">
    <property type="entry name" value="SYNAPTONEMAL COMPLEX PROTEIN-RELATED"/>
    <property type="match status" value="1"/>
</dbReference>
<feature type="region of interest" description="Disordered" evidence="7">
    <location>
        <begin position="578"/>
        <end position="598"/>
    </location>
</feature>
<dbReference type="KEGG" id="emc:129333915"/>
<keyword evidence="5" id="KW-0539">Nucleus</keyword>
<evidence type="ECO:0000313" key="11">
    <source>
        <dbReference type="RefSeq" id="XP_054841829.1"/>
    </source>
</evidence>
<keyword evidence="4" id="KW-0158">Chromosome</keyword>
<feature type="domain" description="Synaptonemal complex protein 2 armadillo-repeat-like" evidence="8">
    <location>
        <begin position="10"/>
        <end position="182"/>
    </location>
</feature>
<evidence type="ECO:0000256" key="6">
    <source>
        <dbReference type="SAM" id="Coils"/>
    </source>
</evidence>
<comment type="subcellular location">
    <subcellularLocation>
        <location evidence="2">Chromosome</location>
    </subcellularLocation>
    <subcellularLocation>
        <location evidence="1">Nucleus</location>
    </subcellularLocation>
</comment>
<feature type="region of interest" description="Disordered" evidence="7">
    <location>
        <begin position="511"/>
        <end position="546"/>
    </location>
</feature>
<keyword evidence="6" id="KW-0175">Coiled coil</keyword>
<accession>A0AA97JRI2</accession>
<organism evidence="10 11">
    <name type="scientific">Eublepharis macularius</name>
    <name type="common">Leopard gecko</name>
    <name type="synonym">Cyrtodactylus macularius</name>
    <dbReference type="NCBI Taxonomy" id="481883"/>
    <lineage>
        <taxon>Eukaryota</taxon>
        <taxon>Metazoa</taxon>
        <taxon>Chordata</taxon>
        <taxon>Craniata</taxon>
        <taxon>Vertebrata</taxon>
        <taxon>Euteleostomi</taxon>
        <taxon>Lepidosauria</taxon>
        <taxon>Squamata</taxon>
        <taxon>Bifurcata</taxon>
        <taxon>Gekkota</taxon>
        <taxon>Eublepharidae</taxon>
        <taxon>Eublepharinae</taxon>
        <taxon>Eublepharis</taxon>
    </lineage>
</organism>
<reference evidence="11" key="1">
    <citation type="submission" date="2025-08" db="UniProtKB">
        <authorList>
            <consortium name="RefSeq"/>
        </authorList>
    </citation>
    <scope>IDENTIFICATION</scope>
    <source>
        <tissue evidence="11">Blood</tissue>
    </source>
</reference>
<evidence type="ECO:0000259" key="8">
    <source>
        <dbReference type="Pfam" id="PF18581"/>
    </source>
</evidence>